<keyword evidence="7" id="KW-1185">Reference proteome</keyword>
<evidence type="ECO:0000259" key="5">
    <source>
        <dbReference type="PROSITE" id="PS50045"/>
    </source>
</evidence>
<reference evidence="6 7" key="1">
    <citation type="submission" date="2021-01" db="EMBL/GenBank/DDBJ databases">
        <title>Genome public.</title>
        <authorList>
            <person name="Liu C."/>
            <person name="Sun Q."/>
        </authorList>
    </citation>
    <scope>NUCLEOTIDE SEQUENCE [LARGE SCALE GENOMIC DNA]</scope>
    <source>
        <strain evidence="6 7">YIM B02515</strain>
    </source>
</reference>
<keyword evidence="1" id="KW-0547">Nucleotide-binding</keyword>
<dbReference type="SMART" id="SM00382">
    <property type="entry name" value="AAA"/>
    <property type="match status" value="1"/>
</dbReference>
<evidence type="ECO:0000256" key="4">
    <source>
        <dbReference type="ARBA" id="ARBA00023163"/>
    </source>
</evidence>
<dbReference type="PROSITE" id="PS50045">
    <property type="entry name" value="SIGMA54_INTERACT_4"/>
    <property type="match status" value="1"/>
</dbReference>
<dbReference type="Gene3D" id="3.30.450.40">
    <property type="match status" value="1"/>
</dbReference>
<dbReference type="Gene3D" id="3.40.50.300">
    <property type="entry name" value="P-loop containing nucleotide triphosphate hydrolases"/>
    <property type="match status" value="1"/>
</dbReference>
<dbReference type="InterPro" id="IPR058031">
    <property type="entry name" value="AAA_lid_NorR"/>
</dbReference>
<protein>
    <submittedName>
        <fullName evidence="6">Sigma 54-interacting transcriptional regulator</fullName>
    </submittedName>
</protein>
<dbReference type="SUPFAM" id="SSF46689">
    <property type="entry name" value="Homeodomain-like"/>
    <property type="match status" value="1"/>
</dbReference>
<dbReference type="PANTHER" id="PTHR32071">
    <property type="entry name" value="TRANSCRIPTIONAL REGULATORY PROTEIN"/>
    <property type="match status" value="1"/>
</dbReference>
<keyword evidence="3" id="KW-0805">Transcription regulation</keyword>
<dbReference type="Proteomes" id="UP000632377">
    <property type="component" value="Unassembled WGS sequence"/>
</dbReference>
<dbReference type="Pfam" id="PF25601">
    <property type="entry name" value="AAA_lid_14"/>
    <property type="match status" value="1"/>
</dbReference>
<dbReference type="InterPro" id="IPR002197">
    <property type="entry name" value="HTH_Fis"/>
</dbReference>
<sequence length="483" mass="54938">MLKYSLIDIKDYVLKLAELIAEVIRVDVEIVDKNMTRIAGTGRYVSFIGKSLEGESFIYKRVIESGKKLVVENPGFHKFCSDCRMKHSCAEKFECCTPVIIEREVVGVIALICFTDEQKKIILAKLKEYSDFLDKMAELIASKAKENFEELQKERIIVQSKAEAVNEITLDSIIGEDIKIKELKNKLRNIADSYANILFTGESGCGKELFARAVHYEGKRRNCPFIAVNCGAIPEALLESELFGYAAGAFTGANKTGKIGKFELANNGTIFLDEIGDMPLQLQVKLLRVLQDRVVIPIGSNKPIKVNVRVISATNKNLEELIKIGSFREDLYYRINVIPLEIPPLRNRKGDILLLFNYLLKKYCDSYGIEIPDISGEVTSHIQEYSWFGNVRELENTVEYIINMLESEKTIFPKHLPKKLTNNKKLYIEEDEFNLEVLERKTIIQALKKYGTNTEDKKQAAKALGISLASLYRKINIYEIAFR</sequence>
<dbReference type="InterPro" id="IPR025943">
    <property type="entry name" value="Sigma_54_int_dom_ATP-bd_2"/>
</dbReference>
<dbReference type="Gene3D" id="1.10.8.60">
    <property type="match status" value="1"/>
</dbReference>
<evidence type="ECO:0000256" key="1">
    <source>
        <dbReference type="ARBA" id="ARBA00022741"/>
    </source>
</evidence>
<dbReference type="EMBL" id="JAESWC010000018">
    <property type="protein sequence ID" value="MBL4938265.1"/>
    <property type="molecule type" value="Genomic_DNA"/>
</dbReference>
<dbReference type="PANTHER" id="PTHR32071:SF57">
    <property type="entry name" value="C4-DICARBOXYLATE TRANSPORT TRANSCRIPTIONAL REGULATORY PROTEIN DCTD"/>
    <property type="match status" value="1"/>
</dbReference>
<dbReference type="InterPro" id="IPR009057">
    <property type="entry name" value="Homeodomain-like_sf"/>
</dbReference>
<dbReference type="Pfam" id="PF00158">
    <property type="entry name" value="Sigma54_activat"/>
    <property type="match status" value="1"/>
</dbReference>
<comment type="caution">
    <text evidence="6">The sequence shown here is derived from an EMBL/GenBank/DDBJ whole genome shotgun (WGS) entry which is preliminary data.</text>
</comment>
<accession>A0ABS1TFW7</accession>
<keyword evidence="4" id="KW-0804">Transcription</keyword>
<dbReference type="InterPro" id="IPR027417">
    <property type="entry name" value="P-loop_NTPase"/>
</dbReference>
<dbReference type="Gene3D" id="1.10.10.60">
    <property type="entry name" value="Homeodomain-like"/>
    <property type="match status" value="1"/>
</dbReference>
<dbReference type="SUPFAM" id="SSF52540">
    <property type="entry name" value="P-loop containing nucleoside triphosphate hydrolases"/>
    <property type="match status" value="1"/>
</dbReference>
<feature type="domain" description="Sigma-54 factor interaction" evidence="5">
    <location>
        <begin position="173"/>
        <end position="403"/>
    </location>
</feature>
<dbReference type="CDD" id="cd00009">
    <property type="entry name" value="AAA"/>
    <property type="match status" value="1"/>
</dbReference>
<evidence type="ECO:0000256" key="2">
    <source>
        <dbReference type="ARBA" id="ARBA00022840"/>
    </source>
</evidence>
<keyword evidence="2" id="KW-0067">ATP-binding</keyword>
<dbReference type="Pfam" id="PF02954">
    <property type="entry name" value="HTH_8"/>
    <property type="match status" value="1"/>
</dbReference>
<dbReference type="PROSITE" id="PS00676">
    <property type="entry name" value="SIGMA54_INTERACT_2"/>
    <property type="match status" value="1"/>
</dbReference>
<organism evidence="6 7">
    <name type="scientific">Clostridium rhizosphaerae</name>
    <dbReference type="NCBI Taxonomy" id="2803861"/>
    <lineage>
        <taxon>Bacteria</taxon>
        <taxon>Bacillati</taxon>
        <taxon>Bacillota</taxon>
        <taxon>Clostridia</taxon>
        <taxon>Eubacteriales</taxon>
        <taxon>Clostridiaceae</taxon>
        <taxon>Clostridium</taxon>
    </lineage>
</organism>
<name>A0ABS1TFW7_9CLOT</name>
<evidence type="ECO:0000313" key="6">
    <source>
        <dbReference type="EMBL" id="MBL4938265.1"/>
    </source>
</evidence>
<gene>
    <name evidence="6" type="ORF">JK636_21365</name>
</gene>
<evidence type="ECO:0000256" key="3">
    <source>
        <dbReference type="ARBA" id="ARBA00023015"/>
    </source>
</evidence>
<proteinExistence type="predicted"/>
<dbReference type="InterPro" id="IPR003593">
    <property type="entry name" value="AAA+_ATPase"/>
</dbReference>
<dbReference type="InterPro" id="IPR029016">
    <property type="entry name" value="GAF-like_dom_sf"/>
</dbReference>
<dbReference type="InterPro" id="IPR002078">
    <property type="entry name" value="Sigma_54_int"/>
</dbReference>
<evidence type="ECO:0000313" key="7">
    <source>
        <dbReference type="Proteomes" id="UP000632377"/>
    </source>
</evidence>
<dbReference type="RefSeq" id="WP_202750988.1">
    <property type="nucleotide sequence ID" value="NZ_JAESWC010000018.1"/>
</dbReference>